<evidence type="ECO:0000313" key="15">
    <source>
        <dbReference type="Proteomes" id="UP000596742"/>
    </source>
</evidence>
<proteinExistence type="inferred from homology"/>
<accession>A0A8B6HA33</accession>
<feature type="compositionally biased region" description="Acidic residues" evidence="12">
    <location>
        <begin position="60"/>
        <end position="69"/>
    </location>
</feature>
<protein>
    <submittedName>
        <fullName evidence="14">KRAB domain-containing zinc finger protein</fullName>
    </submittedName>
</protein>
<evidence type="ECO:0000256" key="7">
    <source>
        <dbReference type="ARBA" id="ARBA00023015"/>
    </source>
</evidence>
<feature type="domain" description="C2H2-type" evidence="13">
    <location>
        <begin position="1195"/>
        <end position="1222"/>
    </location>
</feature>
<evidence type="ECO:0000256" key="2">
    <source>
        <dbReference type="ARBA" id="ARBA00006991"/>
    </source>
</evidence>
<keyword evidence="15" id="KW-1185">Reference proteome</keyword>
<feature type="region of interest" description="Disordered" evidence="12">
    <location>
        <begin position="596"/>
        <end position="677"/>
    </location>
</feature>
<keyword evidence="3" id="KW-0479">Metal-binding</keyword>
<gene>
    <name evidence="14" type="ORF">MGAL_10B043979</name>
</gene>
<dbReference type="PROSITE" id="PS50157">
    <property type="entry name" value="ZINC_FINGER_C2H2_2"/>
    <property type="match status" value="9"/>
</dbReference>
<dbReference type="PROSITE" id="PS00028">
    <property type="entry name" value="ZINC_FINGER_C2H2_1"/>
    <property type="match status" value="8"/>
</dbReference>
<dbReference type="Proteomes" id="UP000596742">
    <property type="component" value="Unassembled WGS sequence"/>
</dbReference>
<feature type="domain" description="C2H2-type" evidence="13">
    <location>
        <begin position="130"/>
        <end position="157"/>
    </location>
</feature>
<evidence type="ECO:0000256" key="3">
    <source>
        <dbReference type="ARBA" id="ARBA00022723"/>
    </source>
</evidence>
<feature type="region of interest" description="Disordered" evidence="12">
    <location>
        <begin position="1"/>
        <end position="126"/>
    </location>
</feature>
<dbReference type="FunFam" id="3.30.160.60:FF:000100">
    <property type="entry name" value="Zinc finger 45-like"/>
    <property type="match status" value="1"/>
</dbReference>
<feature type="domain" description="C2H2-type" evidence="13">
    <location>
        <begin position="491"/>
        <end position="518"/>
    </location>
</feature>
<feature type="region of interest" description="Disordered" evidence="12">
    <location>
        <begin position="1060"/>
        <end position="1088"/>
    </location>
</feature>
<dbReference type="OrthoDB" id="6077919at2759"/>
<dbReference type="GO" id="GO:0001228">
    <property type="term" value="F:DNA-binding transcription activator activity, RNA polymerase II-specific"/>
    <property type="evidence" value="ECO:0007669"/>
    <property type="project" value="TreeGrafter"/>
</dbReference>
<evidence type="ECO:0000259" key="13">
    <source>
        <dbReference type="PROSITE" id="PS50157"/>
    </source>
</evidence>
<organism evidence="14 15">
    <name type="scientific">Mytilus galloprovincialis</name>
    <name type="common">Mediterranean mussel</name>
    <dbReference type="NCBI Taxonomy" id="29158"/>
    <lineage>
        <taxon>Eukaryota</taxon>
        <taxon>Metazoa</taxon>
        <taxon>Spiralia</taxon>
        <taxon>Lophotrochozoa</taxon>
        <taxon>Mollusca</taxon>
        <taxon>Bivalvia</taxon>
        <taxon>Autobranchia</taxon>
        <taxon>Pteriomorphia</taxon>
        <taxon>Mytilida</taxon>
        <taxon>Mytiloidea</taxon>
        <taxon>Mytilidae</taxon>
        <taxon>Mytilinae</taxon>
        <taxon>Mytilus</taxon>
    </lineage>
</organism>
<evidence type="ECO:0000256" key="12">
    <source>
        <dbReference type="SAM" id="MobiDB-lite"/>
    </source>
</evidence>
<dbReference type="InterPro" id="IPR036236">
    <property type="entry name" value="Znf_C2H2_sf"/>
</dbReference>
<evidence type="ECO:0000256" key="6">
    <source>
        <dbReference type="ARBA" id="ARBA00022833"/>
    </source>
</evidence>
<feature type="domain" description="C2H2-type" evidence="13">
    <location>
        <begin position="274"/>
        <end position="301"/>
    </location>
</feature>
<evidence type="ECO:0000256" key="10">
    <source>
        <dbReference type="ARBA" id="ARBA00023242"/>
    </source>
</evidence>
<feature type="compositionally biased region" description="Basic and acidic residues" evidence="12">
    <location>
        <begin position="88"/>
        <end position="122"/>
    </location>
</feature>
<keyword evidence="9" id="KW-0804">Transcription</keyword>
<feature type="domain" description="C2H2-type" evidence="13">
    <location>
        <begin position="709"/>
        <end position="736"/>
    </location>
</feature>
<keyword evidence="4" id="KW-0677">Repeat</keyword>
<evidence type="ECO:0000256" key="4">
    <source>
        <dbReference type="ARBA" id="ARBA00022737"/>
    </source>
</evidence>
<keyword evidence="10" id="KW-0539">Nucleus</keyword>
<reference evidence="14" key="1">
    <citation type="submission" date="2018-11" db="EMBL/GenBank/DDBJ databases">
        <authorList>
            <person name="Alioto T."/>
            <person name="Alioto T."/>
        </authorList>
    </citation>
    <scope>NUCLEOTIDE SEQUENCE</scope>
</reference>
<dbReference type="EMBL" id="UYJE01009708">
    <property type="protein sequence ID" value="VDI75984.1"/>
    <property type="molecule type" value="Genomic_DNA"/>
</dbReference>
<evidence type="ECO:0000313" key="14">
    <source>
        <dbReference type="EMBL" id="VDI75984.1"/>
    </source>
</evidence>
<feature type="compositionally biased region" description="Basic and acidic residues" evidence="12">
    <location>
        <begin position="596"/>
        <end position="635"/>
    </location>
</feature>
<feature type="domain" description="C2H2-type" evidence="13">
    <location>
        <begin position="302"/>
        <end position="325"/>
    </location>
</feature>
<comment type="subcellular location">
    <subcellularLocation>
        <location evidence="1">Nucleus</location>
    </subcellularLocation>
</comment>
<evidence type="ECO:0000256" key="5">
    <source>
        <dbReference type="ARBA" id="ARBA00022771"/>
    </source>
</evidence>
<dbReference type="GO" id="GO:0008270">
    <property type="term" value="F:zinc ion binding"/>
    <property type="evidence" value="ECO:0007669"/>
    <property type="project" value="UniProtKB-KW"/>
</dbReference>
<feature type="compositionally biased region" description="Basic residues" evidence="12">
    <location>
        <begin position="1"/>
        <end position="11"/>
    </location>
</feature>
<dbReference type="SUPFAM" id="SSF57667">
    <property type="entry name" value="beta-beta-alpha zinc fingers"/>
    <property type="match status" value="6"/>
</dbReference>
<evidence type="ECO:0000256" key="11">
    <source>
        <dbReference type="PROSITE-ProRule" id="PRU00042"/>
    </source>
</evidence>
<comment type="caution">
    <text evidence="14">The sequence shown here is derived from an EMBL/GenBank/DDBJ whole genome shotgun (WGS) entry which is preliminary data.</text>
</comment>
<keyword evidence="5 11" id="KW-0863">Zinc-finger</keyword>
<keyword evidence="6" id="KW-0862">Zinc</keyword>
<feature type="domain" description="C2H2-type" evidence="13">
    <location>
        <begin position="521"/>
        <end position="549"/>
    </location>
</feature>
<dbReference type="SMART" id="SM00355">
    <property type="entry name" value="ZnF_C2H2"/>
    <property type="match status" value="12"/>
</dbReference>
<dbReference type="PANTHER" id="PTHR24393">
    <property type="entry name" value="ZINC FINGER PROTEIN"/>
    <property type="match status" value="1"/>
</dbReference>
<feature type="domain" description="C2H2-type" evidence="13">
    <location>
        <begin position="158"/>
        <end position="181"/>
    </location>
</feature>
<dbReference type="GO" id="GO:0000978">
    <property type="term" value="F:RNA polymerase II cis-regulatory region sequence-specific DNA binding"/>
    <property type="evidence" value="ECO:0007669"/>
    <property type="project" value="TreeGrafter"/>
</dbReference>
<dbReference type="FunFam" id="3.30.160.60:FF:000075">
    <property type="entry name" value="Putative zinc finger protein 536"/>
    <property type="match status" value="1"/>
</dbReference>
<dbReference type="Pfam" id="PF00096">
    <property type="entry name" value="zf-C2H2"/>
    <property type="match status" value="4"/>
</dbReference>
<dbReference type="PANTHER" id="PTHR24393:SF34">
    <property type="entry name" value="PR_SET DOMAIN 13"/>
    <property type="match status" value="1"/>
</dbReference>
<feature type="compositionally biased region" description="Low complexity" evidence="12">
    <location>
        <begin position="1066"/>
        <end position="1079"/>
    </location>
</feature>
<evidence type="ECO:0000256" key="8">
    <source>
        <dbReference type="ARBA" id="ARBA00023125"/>
    </source>
</evidence>
<keyword evidence="7" id="KW-0805">Transcription regulation</keyword>
<evidence type="ECO:0000256" key="9">
    <source>
        <dbReference type="ARBA" id="ARBA00023163"/>
    </source>
</evidence>
<evidence type="ECO:0000256" key="1">
    <source>
        <dbReference type="ARBA" id="ARBA00004123"/>
    </source>
</evidence>
<dbReference type="Gene3D" id="3.30.160.60">
    <property type="entry name" value="Classic Zinc Finger"/>
    <property type="match status" value="8"/>
</dbReference>
<dbReference type="GO" id="GO:0005634">
    <property type="term" value="C:nucleus"/>
    <property type="evidence" value="ECO:0007669"/>
    <property type="project" value="UniProtKB-SubCell"/>
</dbReference>
<sequence length="1291" mass="145214">MPKISRRKQSKPQHICGEDEPTNGESNNGPVGKDAVEDNNANIVVTEEEEKDETSKVDSGEENNAENSDDIIPLQLEAEDVDDYSNLKCDETDDRNTFDTDSNHSYDHGGDSEVGQSEEHNFHTPSSSDRMCDFCGAVKKSPSDLARHLLKHTGEHPFKCDLCDKAFKSKRSLQHHQHTVHGISLAVSMVAIDASITANRKRKSDESVGCHSSPESETKKIKSEVQDLYSYPSMVYCGEPQGSVYISDASCSSTGSFKISPTSTKLCSEDGNNRTCQVCGKTCSKPSDLKRHMMSHTGERPFRCNICGKAFRAKNSMFYHQKSSHGLNIELSPGLQERFMKLKKQNRLNTLMSQPNGCSISYTNEEPKDIHIHNDPQMASSLLLQKLGQKVRCANNQVLYSYDINTHEEGEVELDENTGLFKQSGSIFNKPLVSAGHIKPEPLKLTNSMVGMQIVQESHKVKRHICVKNETVLVTRLDGVDVLTAKDVSLYKCYLCGKLFDDLLKIQCHLSMHFQRDLTLYRCQLCDDTFWFKYRVINHIRKNHPKESNLALKKAEKDLRETLDDKPSVDIIEIEVTVKEENDKKKKEDTLSLMEGDEKVKVDEMETEKDSKQNEEIGKNKEPIKDPEKEKREEQQNDQMEETTSIKIEENPVDEKEGDEDVASTSDKDITKDVPVPDLYDLSNKAMKYDPLGKLYKGIRFKKKPNGSFICLLCRKSFYRESALLQHIKIHNQQHICYCEQCGDGFMEYGKLRLHIMGDHKKNDDDDDATALPSATAKNTLLSSLLSKTSQWHKPPTPSIPVPNDKIFEKAREILQKEGIQEDVTVVLPSEPDEENSTETRKANLDNILSNQESEIFVQKNSDESEIQISPKRLLMSKLLSKSKRKSSQPIKLENTDPMDCENVVVTRSDSEREIFTVKQEPVVDEKELLPPPVSIPVPISTSSFPVINSELMAAKLNNLAMLHPGIHPVVMANTLATLAAQGVPITSQGMLLASGNILSGITPGLPMVALPPQTSNGLFGTSIPQIQQPVQSNPTISVPISLTIPKQESEDAVVIKEEPKSPVENIDSNSNHSSNVSNDELSESDREKLVGCPRVQWNDPDKSEPLLEGNPSNLPLSLQQGWGLSSDGRKVTSLSRTHSRLPVVSTPVDREKICKPTVLADGRTVFRCPFCNKDFLSYSDINRHMDFHEDIRPFKCKYCEYYARTNSQLKVHMMRHQGIREFCCKLCNYKGVTQSDLNRHMKSQIHLLKAKHACPHCDEGFVTPRNLDRHLDGNCIVKMQKLETGELILK</sequence>
<feature type="domain" description="C2H2-type" evidence="13">
    <location>
        <begin position="1167"/>
        <end position="1194"/>
    </location>
</feature>
<dbReference type="InterPro" id="IPR013087">
    <property type="entry name" value="Znf_C2H2_type"/>
</dbReference>
<comment type="similarity">
    <text evidence="2">Belongs to the krueppel C2H2-type zinc-finger protein family.</text>
</comment>
<dbReference type="FunFam" id="3.30.160.60:FF:000688">
    <property type="entry name" value="zinc finger protein 197 isoform X1"/>
    <property type="match status" value="1"/>
</dbReference>
<keyword evidence="8" id="KW-0238">DNA-binding</keyword>
<name>A0A8B6HA33_MYTGA</name>